<dbReference type="Pfam" id="PF03466">
    <property type="entry name" value="LysR_substrate"/>
    <property type="match status" value="1"/>
</dbReference>
<dbReference type="CDD" id="cd05466">
    <property type="entry name" value="PBP2_LTTR_substrate"/>
    <property type="match status" value="1"/>
</dbReference>
<dbReference type="Gene3D" id="1.10.10.10">
    <property type="entry name" value="Winged helix-like DNA-binding domain superfamily/Winged helix DNA-binding domain"/>
    <property type="match status" value="1"/>
</dbReference>
<dbReference type="GO" id="GO:0000976">
    <property type="term" value="F:transcription cis-regulatory region binding"/>
    <property type="evidence" value="ECO:0007669"/>
    <property type="project" value="TreeGrafter"/>
</dbReference>
<dbReference type="Pfam" id="PF00126">
    <property type="entry name" value="HTH_1"/>
    <property type="match status" value="1"/>
</dbReference>
<evidence type="ECO:0000259" key="5">
    <source>
        <dbReference type="PROSITE" id="PS50931"/>
    </source>
</evidence>
<dbReference type="SUPFAM" id="SSF46785">
    <property type="entry name" value="Winged helix' DNA-binding domain"/>
    <property type="match status" value="1"/>
</dbReference>
<dbReference type="InterPro" id="IPR000847">
    <property type="entry name" value="LysR_HTH_N"/>
</dbReference>
<keyword evidence="3" id="KW-0238">DNA-binding</keyword>
<dbReference type="PANTHER" id="PTHR30126">
    <property type="entry name" value="HTH-TYPE TRANSCRIPTIONAL REGULATOR"/>
    <property type="match status" value="1"/>
</dbReference>
<dbReference type="EMBL" id="CABPSJ010000001">
    <property type="protein sequence ID" value="VVD59818.1"/>
    <property type="molecule type" value="Genomic_DNA"/>
</dbReference>
<keyword evidence="2" id="KW-0805">Transcription regulation</keyword>
<protein>
    <submittedName>
        <fullName evidence="6">LysR family transcriptional regulator</fullName>
    </submittedName>
</protein>
<dbReference type="InterPro" id="IPR036390">
    <property type="entry name" value="WH_DNA-bd_sf"/>
</dbReference>
<evidence type="ECO:0000256" key="1">
    <source>
        <dbReference type="ARBA" id="ARBA00009437"/>
    </source>
</evidence>
<organism evidence="6 7">
    <name type="scientific">Pandoraea communis</name>
    <dbReference type="NCBI Taxonomy" id="2508297"/>
    <lineage>
        <taxon>Bacteria</taxon>
        <taxon>Pseudomonadati</taxon>
        <taxon>Pseudomonadota</taxon>
        <taxon>Betaproteobacteria</taxon>
        <taxon>Burkholderiales</taxon>
        <taxon>Burkholderiaceae</taxon>
        <taxon>Pandoraea</taxon>
    </lineage>
</organism>
<dbReference type="InterPro" id="IPR005119">
    <property type="entry name" value="LysR_subst-bd"/>
</dbReference>
<name>A0A5E4RCI6_9BURK</name>
<feature type="domain" description="HTH lysR-type" evidence="5">
    <location>
        <begin position="7"/>
        <end position="64"/>
    </location>
</feature>
<sequence length="301" mass="33421">MIKVTDFDLRLLRIFKTVSDCGGFSAAEAALNMNLSTISTHMADLEARLGIRLCDRGRRGFRLTDEGRAFYLSAQRLLDSVEAFRMDVGALHRQISGELLIGIVDNTITDTQSQVARAIDVLKRQSRDLEIRLEIKSPSEIEDGVSQGKLHLGIGPVRNAQPGLNYEPLYREELQLYCGSGHPLFDASPDDIDVETLASFDYVARGYLRETKESGSIASFKHTATVFHMEAVAMLILSGRFIGYLPSHYAGLWVSQGTMRSICPERLTHHAEFQLITRKGREMPTPAQAFAETLRSSVGGN</sequence>
<accession>A0A5E4RCI6</accession>
<dbReference type="RefSeq" id="WP_150689348.1">
    <property type="nucleotide sequence ID" value="NZ_CABPSJ010000001.1"/>
</dbReference>
<dbReference type="PROSITE" id="PS50931">
    <property type="entry name" value="HTH_LYSR"/>
    <property type="match status" value="1"/>
</dbReference>
<comment type="similarity">
    <text evidence="1">Belongs to the LysR transcriptional regulatory family.</text>
</comment>
<dbReference type="OrthoDB" id="8587655at2"/>
<evidence type="ECO:0000256" key="4">
    <source>
        <dbReference type="ARBA" id="ARBA00023163"/>
    </source>
</evidence>
<evidence type="ECO:0000313" key="7">
    <source>
        <dbReference type="Proteomes" id="UP000337189"/>
    </source>
</evidence>
<evidence type="ECO:0000256" key="3">
    <source>
        <dbReference type="ARBA" id="ARBA00023125"/>
    </source>
</evidence>
<dbReference type="PANTHER" id="PTHR30126:SF98">
    <property type="entry name" value="HTH-TYPE TRANSCRIPTIONAL ACTIVATOR BAUR"/>
    <property type="match status" value="1"/>
</dbReference>
<dbReference type="SUPFAM" id="SSF53850">
    <property type="entry name" value="Periplasmic binding protein-like II"/>
    <property type="match status" value="1"/>
</dbReference>
<evidence type="ECO:0000256" key="2">
    <source>
        <dbReference type="ARBA" id="ARBA00023015"/>
    </source>
</evidence>
<proteinExistence type="inferred from homology"/>
<reference evidence="6 7" key="1">
    <citation type="submission" date="2019-08" db="EMBL/GenBank/DDBJ databases">
        <authorList>
            <person name="Peeters C."/>
        </authorList>
    </citation>
    <scope>NUCLEOTIDE SEQUENCE [LARGE SCALE GENOMIC DNA]</scope>
    <source>
        <strain evidence="6 7">LMG 31110</strain>
    </source>
</reference>
<dbReference type="GO" id="GO:0003700">
    <property type="term" value="F:DNA-binding transcription factor activity"/>
    <property type="evidence" value="ECO:0007669"/>
    <property type="project" value="InterPro"/>
</dbReference>
<gene>
    <name evidence="6" type="ORF">PCO31110_00040</name>
</gene>
<dbReference type="Proteomes" id="UP000337189">
    <property type="component" value="Unassembled WGS sequence"/>
</dbReference>
<dbReference type="AlphaFoldDB" id="A0A5E4RCI6"/>
<dbReference type="Gene3D" id="3.40.190.290">
    <property type="match status" value="1"/>
</dbReference>
<evidence type="ECO:0000313" key="6">
    <source>
        <dbReference type="EMBL" id="VVD59818.1"/>
    </source>
</evidence>
<dbReference type="InterPro" id="IPR036388">
    <property type="entry name" value="WH-like_DNA-bd_sf"/>
</dbReference>
<keyword evidence="4" id="KW-0804">Transcription</keyword>